<reference evidence="2" key="1">
    <citation type="submission" date="2022-08" db="EMBL/GenBank/DDBJ databases">
        <title>Genome sequencing of Nocardioides sp. STR2.</title>
        <authorList>
            <person name="So Y."/>
        </authorList>
    </citation>
    <scope>NUCLEOTIDE SEQUENCE</scope>
    <source>
        <strain evidence="2">STR2</strain>
    </source>
</reference>
<accession>A0ABT4CEC4</accession>
<keyword evidence="3" id="KW-1185">Reference proteome</keyword>
<name>A0ABT4CEC4_9ACTN</name>
<gene>
    <name evidence="2" type="ORF">NYO98_13615</name>
</gene>
<proteinExistence type="predicted"/>
<dbReference type="Proteomes" id="UP001074726">
    <property type="component" value="Unassembled WGS sequence"/>
</dbReference>
<evidence type="ECO:0000313" key="3">
    <source>
        <dbReference type="Proteomes" id="UP001074726"/>
    </source>
</evidence>
<organism evidence="2 3">
    <name type="scientific">Nocardioides pini</name>
    <dbReference type="NCBI Taxonomy" id="2975053"/>
    <lineage>
        <taxon>Bacteria</taxon>
        <taxon>Bacillati</taxon>
        <taxon>Actinomycetota</taxon>
        <taxon>Actinomycetes</taxon>
        <taxon>Propionibacteriales</taxon>
        <taxon>Nocardioidaceae</taxon>
        <taxon>Nocardioides</taxon>
    </lineage>
</organism>
<keyword evidence="1" id="KW-0812">Transmembrane</keyword>
<keyword evidence="1" id="KW-0472">Membrane</keyword>
<evidence type="ECO:0000256" key="1">
    <source>
        <dbReference type="SAM" id="Phobius"/>
    </source>
</evidence>
<feature type="transmembrane region" description="Helical" evidence="1">
    <location>
        <begin position="121"/>
        <end position="140"/>
    </location>
</feature>
<dbReference type="EMBL" id="JAPPUX010000004">
    <property type="protein sequence ID" value="MCY4727320.1"/>
    <property type="molecule type" value="Genomic_DNA"/>
</dbReference>
<feature type="transmembrane region" description="Helical" evidence="1">
    <location>
        <begin position="255"/>
        <end position="275"/>
    </location>
</feature>
<feature type="transmembrane region" description="Helical" evidence="1">
    <location>
        <begin position="192"/>
        <end position="211"/>
    </location>
</feature>
<feature type="transmembrane region" description="Helical" evidence="1">
    <location>
        <begin position="161"/>
        <end position="180"/>
    </location>
</feature>
<evidence type="ECO:0000313" key="2">
    <source>
        <dbReference type="EMBL" id="MCY4727320.1"/>
    </source>
</evidence>
<feature type="transmembrane region" description="Helical" evidence="1">
    <location>
        <begin position="83"/>
        <end position="101"/>
    </location>
</feature>
<comment type="caution">
    <text evidence="2">The sequence shown here is derived from an EMBL/GenBank/DDBJ whole genome shotgun (WGS) entry which is preliminary data.</text>
</comment>
<dbReference type="RefSeq" id="WP_268112282.1">
    <property type="nucleotide sequence ID" value="NZ_JAPPUX010000004.1"/>
</dbReference>
<protein>
    <submittedName>
        <fullName evidence="2">Uncharacterized protein</fullName>
    </submittedName>
</protein>
<feature type="transmembrane region" description="Helical" evidence="1">
    <location>
        <begin position="51"/>
        <end position="71"/>
    </location>
</feature>
<keyword evidence="1" id="KW-1133">Transmembrane helix</keyword>
<feature type="transmembrane region" description="Helical" evidence="1">
    <location>
        <begin position="223"/>
        <end position="243"/>
    </location>
</feature>
<sequence>MSGHRAGTGAPVTRGMRVLLVVAAVLVFLAGFQLTVFPTRTAEWFSWTIDVPMTAVFLGAAYWSSAVLEVAGARSRTWGRARLTVWTVLVFTVLTLVVTLVHLDKFHLGAEHPASARAITWGWLAIYAGVPVAMVVGLVLQARAGGTGDAEVVRLPAGLRWLLVGLAVLLLSAGAALLLAPERAADAWAWPLTPLTARAIGAWLVGLGWAAAHARLVDDRESVRPVGLTGVAFVVLESLALLRHGDALDWSGWQAAAYVAGLAWIAVVSGWILALRTPRSPVA</sequence>